<dbReference type="AlphaFoldDB" id="A0A1I0LWS1"/>
<evidence type="ECO:0000256" key="5">
    <source>
        <dbReference type="ARBA" id="ARBA00047942"/>
    </source>
</evidence>
<dbReference type="EC" id="2.1.1.72" evidence="1"/>
<dbReference type="InterPro" id="IPR011639">
    <property type="entry name" value="MethylTrfase_TaqI-like_dom"/>
</dbReference>
<dbReference type="Gene3D" id="3.40.50.150">
    <property type="entry name" value="Vaccinia Virus protein VP39"/>
    <property type="match status" value="2"/>
</dbReference>
<gene>
    <name evidence="7" type="ORF">SAMN05421811_13015</name>
</gene>
<keyword evidence="3" id="KW-0808">Transferase</keyword>
<name>A0A1I0LWS1_9ACTN</name>
<evidence type="ECO:0000259" key="6">
    <source>
        <dbReference type="Pfam" id="PF07669"/>
    </source>
</evidence>
<dbReference type="RefSeq" id="WP_091094285.1">
    <property type="nucleotide sequence ID" value="NZ_FOHX01000030.1"/>
</dbReference>
<evidence type="ECO:0000256" key="2">
    <source>
        <dbReference type="ARBA" id="ARBA00022603"/>
    </source>
</evidence>
<dbReference type="InterPro" id="IPR050953">
    <property type="entry name" value="N4_N6_ade-DNA_methylase"/>
</dbReference>
<proteinExistence type="predicted"/>
<dbReference type="PANTHER" id="PTHR33841">
    <property type="entry name" value="DNA METHYLTRANSFERASE YEEA-RELATED"/>
    <property type="match status" value="1"/>
</dbReference>
<evidence type="ECO:0000256" key="3">
    <source>
        <dbReference type="ARBA" id="ARBA00022679"/>
    </source>
</evidence>
<dbReference type="Proteomes" id="UP000199361">
    <property type="component" value="Unassembled WGS sequence"/>
</dbReference>
<dbReference type="GO" id="GO:0032259">
    <property type="term" value="P:methylation"/>
    <property type="evidence" value="ECO:0007669"/>
    <property type="project" value="UniProtKB-KW"/>
</dbReference>
<dbReference type="GO" id="GO:0006304">
    <property type="term" value="P:DNA modification"/>
    <property type="evidence" value="ECO:0007669"/>
    <property type="project" value="InterPro"/>
</dbReference>
<dbReference type="GO" id="GO:0009007">
    <property type="term" value="F:site-specific DNA-methyltransferase (adenine-specific) activity"/>
    <property type="evidence" value="ECO:0007669"/>
    <property type="project" value="UniProtKB-EC"/>
</dbReference>
<keyword evidence="8" id="KW-1185">Reference proteome</keyword>
<keyword evidence="2" id="KW-0489">Methyltransferase</keyword>
<dbReference type="EMBL" id="FOHX01000030">
    <property type="protein sequence ID" value="SEU47600.1"/>
    <property type="molecule type" value="Genomic_DNA"/>
</dbReference>
<dbReference type="SUPFAM" id="SSF53335">
    <property type="entry name" value="S-adenosyl-L-methionine-dependent methyltransferases"/>
    <property type="match status" value="1"/>
</dbReference>
<feature type="domain" description="Type II methyltransferase M.TaqI-like" evidence="6">
    <location>
        <begin position="380"/>
        <end position="619"/>
    </location>
</feature>
<dbReference type="Pfam" id="PF07669">
    <property type="entry name" value="Eco57I"/>
    <property type="match status" value="1"/>
</dbReference>
<dbReference type="OrthoDB" id="4280289at2"/>
<sequence length="649" mass="73359">MDKGTRNRIQQAAQAARALLEREYAEQLEGVFDIRLDGTIAITPGEHLDAVQRVLQTKLVTAVEHQRASGLNKVDSVAAYLREAAFTTLNRFVALKMLEVRGLVQECISRGDQSAGFKEFTGLAPGLVQLPDHGYRIYIESLFDEIGREVRVLFDRRDPASLLWPRRQALLDLLSVLNDAELAAVWGEDETIGWVYQYFNSDADRQKARYDDEGRPKAPQNSYELAVRNQFFTPRYIVKFLTDNTLGRIWHEMRQGNTRIRGLEYLVRRPNEVFLAEGEEAPTGAEPGDKELLREELHQRPFYVSFRARKDPRDIHVLDPACGSGHFLLYAFDLLLTIYEEAWGDESSPVSEITDHTLHEDYPDLESLRSAAPGLILRYNLHGIDIDARCAQIAALALWMRAQRAYNKLGIARETRPPIQKTNIVVAEPMPGDLELRREFTATLDPKLARLVDRVFDRMELAGEAGSLLRIEDDIRNAVREVYGELGGLFQASDEERWHKAEQEMLAALRSYTEQAANGRAYQRRLFAEDAVRGIGFVDMCGLRCDVVLMNPPFGAFAEGVRAWASSAWPRTKNDIYAAFVERGIKLLHPRGRLGAITPRTGFFLSSFQKWREEILLKEASPTVVADLGYGVMDDAAVEAAAYCLEVPA</sequence>
<comment type="catalytic activity">
    <reaction evidence="5">
        <text>a 2'-deoxyadenosine in DNA + S-adenosyl-L-methionine = an N(6)-methyl-2'-deoxyadenosine in DNA + S-adenosyl-L-homocysteine + H(+)</text>
        <dbReference type="Rhea" id="RHEA:15197"/>
        <dbReference type="Rhea" id="RHEA-COMP:12418"/>
        <dbReference type="Rhea" id="RHEA-COMP:12419"/>
        <dbReference type="ChEBI" id="CHEBI:15378"/>
        <dbReference type="ChEBI" id="CHEBI:57856"/>
        <dbReference type="ChEBI" id="CHEBI:59789"/>
        <dbReference type="ChEBI" id="CHEBI:90615"/>
        <dbReference type="ChEBI" id="CHEBI:90616"/>
        <dbReference type="EC" id="2.1.1.72"/>
    </reaction>
</comment>
<accession>A0A1I0LWS1</accession>
<dbReference type="STRING" id="568860.SAMN05421811_13015"/>
<keyword evidence="4" id="KW-0949">S-adenosyl-L-methionine</keyword>
<dbReference type="PRINTS" id="PR00507">
    <property type="entry name" value="N12N6MTFRASE"/>
</dbReference>
<evidence type="ECO:0000256" key="1">
    <source>
        <dbReference type="ARBA" id="ARBA00011900"/>
    </source>
</evidence>
<dbReference type="PANTHER" id="PTHR33841:SF1">
    <property type="entry name" value="DNA METHYLTRANSFERASE A"/>
    <property type="match status" value="1"/>
</dbReference>
<reference evidence="7 8" key="1">
    <citation type="submission" date="2016-10" db="EMBL/GenBank/DDBJ databases">
        <authorList>
            <person name="de Groot N.N."/>
        </authorList>
    </citation>
    <scope>NUCLEOTIDE SEQUENCE [LARGE SCALE GENOMIC DNA]</scope>
    <source>
        <strain evidence="7 8">CGMCC 4.5598</strain>
    </source>
</reference>
<organism evidence="7 8">
    <name type="scientific">Nonomuraea wenchangensis</name>
    <dbReference type="NCBI Taxonomy" id="568860"/>
    <lineage>
        <taxon>Bacteria</taxon>
        <taxon>Bacillati</taxon>
        <taxon>Actinomycetota</taxon>
        <taxon>Actinomycetes</taxon>
        <taxon>Streptosporangiales</taxon>
        <taxon>Streptosporangiaceae</taxon>
        <taxon>Nonomuraea</taxon>
    </lineage>
</organism>
<evidence type="ECO:0000256" key="4">
    <source>
        <dbReference type="ARBA" id="ARBA00022691"/>
    </source>
</evidence>
<dbReference type="InterPro" id="IPR029063">
    <property type="entry name" value="SAM-dependent_MTases_sf"/>
</dbReference>
<evidence type="ECO:0000313" key="8">
    <source>
        <dbReference type="Proteomes" id="UP000199361"/>
    </source>
</evidence>
<protein>
    <recommendedName>
        <fullName evidence="1">site-specific DNA-methyltransferase (adenine-specific)</fullName>
        <ecNumber evidence="1">2.1.1.72</ecNumber>
    </recommendedName>
</protein>
<evidence type="ECO:0000313" key="7">
    <source>
        <dbReference type="EMBL" id="SEU47600.1"/>
    </source>
</evidence>